<evidence type="ECO:0000256" key="6">
    <source>
        <dbReference type="ARBA" id="ARBA00022679"/>
    </source>
</evidence>
<dbReference type="InterPro" id="IPR046886">
    <property type="entry name" value="RsmE_MTase_dom"/>
</dbReference>
<comment type="subcellular location">
    <subcellularLocation>
        <location evidence="1 10">Cytoplasm</location>
    </subcellularLocation>
</comment>
<keyword evidence="4 10" id="KW-0698">rRNA processing</keyword>
<dbReference type="KEGG" id="bbae:FRD01_00910"/>
<evidence type="ECO:0000256" key="3">
    <source>
        <dbReference type="ARBA" id="ARBA00022490"/>
    </source>
</evidence>
<protein>
    <recommendedName>
        <fullName evidence="10">Ribosomal RNA small subunit methyltransferase E</fullName>
        <ecNumber evidence="10">2.1.1.193</ecNumber>
    </recommendedName>
</protein>
<evidence type="ECO:0000256" key="4">
    <source>
        <dbReference type="ARBA" id="ARBA00022552"/>
    </source>
</evidence>
<dbReference type="EC" id="2.1.1.193" evidence="10"/>
<evidence type="ECO:0000256" key="7">
    <source>
        <dbReference type="ARBA" id="ARBA00022691"/>
    </source>
</evidence>
<dbReference type="InterPro" id="IPR015947">
    <property type="entry name" value="PUA-like_sf"/>
</dbReference>
<dbReference type="SUPFAM" id="SSF88697">
    <property type="entry name" value="PUA domain-like"/>
    <property type="match status" value="1"/>
</dbReference>
<keyword evidence="5 10" id="KW-0489">Methyltransferase</keyword>
<dbReference type="CDD" id="cd18084">
    <property type="entry name" value="RsmE-like"/>
    <property type="match status" value="1"/>
</dbReference>
<dbReference type="PANTHER" id="PTHR30027">
    <property type="entry name" value="RIBOSOMAL RNA SMALL SUBUNIT METHYLTRANSFERASE E"/>
    <property type="match status" value="1"/>
</dbReference>
<dbReference type="InterPro" id="IPR029026">
    <property type="entry name" value="tRNA_m1G_MTases_N"/>
</dbReference>
<keyword evidence="3 10" id="KW-0963">Cytoplasm</keyword>
<evidence type="ECO:0000313" key="13">
    <source>
        <dbReference type="Proteomes" id="UP000321595"/>
    </source>
</evidence>
<dbReference type="InterPro" id="IPR029028">
    <property type="entry name" value="Alpha/beta_knot_MTases"/>
</dbReference>
<proteinExistence type="inferred from homology"/>
<dbReference type="GO" id="GO:0070475">
    <property type="term" value="P:rRNA base methylation"/>
    <property type="evidence" value="ECO:0007669"/>
    <property type="project" value="TreeGrafter"/>
</dbReference>
<dbReference type="Gene3D" id="3.40.1280.10">
    <property type="match status" value="1"/>
</dbReference>
<evidence type="ECO:0000259" key="11">
    <source>
        <dbReference type="Pfam" id="PF04452"/>
    </source>
</evidence>
<keyword evidence="6 10" id="KW-0808">Transferase</keyword>
<dbReference type="GO" id="GO:0005737">
    <property type="term" value="C:cytoplasm"/>
    <property type="evidence" value="ECO:0007669"/>
    <property type="project" value="UniProtKB-SubCell"/>
</dbReference>
<evidence type="ECO:0000313" key="12">
    <source>
        <dbReference type="EMBL" id="QED25845.1"/>
    </source>
</evidence>
<evidence type="ECO:0000256" key="9">
    <source>
        <dbReference type="ARBA" id="ARBA00047944"/>
    </source>
</evidence>
<organism evidence="12 13">
    <name type="scientific">Microvenator marinus</name>
    <dbReference type="NCBI Taxonomy" id="2600177"/>
    <lineage>
        <taxon>Bacteria</taxon>
        <taxon>Deltaproteobacteria</taxon>
        <taxon>Bradymonadales</taxon>
        <taxon>Microvenatoraceae</taxon>
        <taxon>Microvenator</taxon>
    </lineage>
</organism>
<accession>A0A5B8XJZ0</accession>
<sequence length="243" mass="26662">MDSHYLEEALSRTRRVWVDDLKLGEVGLSTEERHYLEQVLRVADGTVVEVFDGQGKVGKAKLNLGSNTMQVSELEARVDSGPEIRLYQAIPKGDRWEWTIEKATELGVTAIYPILTERTVVQVPPGKLAVKLERWQKIATAAARQSHAALTPSVEAPIQLKDALLSEGRKYFGDFEGESASDFELGDSDAPIELFVGPEGGFSAAELHLLNANATGIYLGPQVLRAETAAIAFITWAQLKTGW</sequence>
<dbReference type="PIRSF" id="PIRSF015601">
    <property type="entry name" value="MTase_slr0722"/>
    <property type="match status" value="1"/>
</dbReference>
<evidence type="ECO:0000256" key="10">
    <source>
        <dbReference type="PIRNR" id="PIRNR015601"/>
    </source>
</evidence>
<name>A0A5B8XJZ0_9DELT</name>
<comment type="catalytic activity">
    <reaction evidence="9 10">
        <text>uridine(1498) in 16S rRNA + S-adenosyl-L-methionine = N(3)-methyluridine(1498) in 16S rRNA + S-adenosyl-L-homocysteine + H(+)</text>
        <dbReference type="Rhea" id="RHEA:42920"/>
        <dbReference type="Rhea" id="RHEA-COMP:10283"/>
        <dbReference type="Rhea" id="RHEA-COMP:10284"/>
        <dbReference type="ChEBI" id="CHEBI:15378"/>
        <dbReference type="ChEBI" id="CHEBI:57856"/>
        <dbReference type="ChEBI" id="CHEBI:59789"/>
        <dbReference type="ChEBI" id="CHEBI:65315"/>
        <dbReference type="ChEBI" id="CHEBI:74502"/>
        <dbReference type="EC" id="2.1.1.193"/>
    </reaction>
</comment>
<comment type="similarity">
    <text evidence="2 10">Belongs to the RNA methyltransferase RsmE family.</text>
</comment>
<keyword evidence="13" id="KW-1185">Reference proteome</keyword>
<evidence type="ECO:0000256" key="5">
    <source>
        <dbReference type="ARBA" id="ARBA00022603"/>
    </source>
</evidence>
<gene>
    <name evidence="12" type="ORF">FRD01_00910</name>
</gene>
<evidence type="ECO:0000256" key="1">
    <source>
        <dbReference type="ARBA" id="ARBA00004496"/>
    </source>
</evidence>
<dbReference type="Proteomes" id="UP000321595">
    <property type="component" value="Chromosome"/>
</dbReference>
<feature type="domain" description="Ribosomal RNA small subunit methyltransferase E methyltransferase" evidence="11">
    <location>
        <begin position="82"/>
        <end position="237"/>
    </location>
</feature>
<dbReference type="InterPro" id="IPR006700">
    <property type="entry name" value="RsmE"/>
</dbReference>
<dbReference type="NCBIfam" id="TIGR00046">
    <property type="entry name" value="RsmE family RNA methyltransferase"/>
    <property type="match status" value="1"/>
</dbReference>
<reference evidence="12 13" key="1">
    <citation type="submission" date="2019-08" db="EMBL/GenBank/DDBJ databases">
        <authorList>
            <person name="Liang Q."/>
        </authorList>
    </citation>
    <scope>NUCLEOTIDE SEQUENCE [LARGE SCALE GENOMIC DNA]</scope>
    <source>
        <strain evidence="12 13">V1718</strain>
    </source>
</reference>
<keyword evidence="7 10" id="KW-0949">S-adenosyl-L-methionine</keyword>
<evidence type="ECO:0000256" key="2">
    <source>
        <dbReference type="ARBA" id="ARBA00005528"/>
    </source>
</evidence>
<dbReference type="OrthoDB" id="9815641at2"/>
<dbReference type="Pfam" id="PF04452">
    <property type="entry name" value="Methyltrans_RNA"/>
    <property type="match status" value="1"/>
</dbReference>
<dbReference type="AlphaFoldDB" id="A0A5B8XJZ0"/>
<dbReference type="SUPFAM" id="SSF75217">
    <property type="entry name" value="alpha/beta knot"/>
    <property type="match status" value="1"/>
</dbReference>
<comment type="function">
    <text evidence="8 10">Specifically methylates the N3 position of the uracil ring of uridine 1498 (m3U1498) in 16S rRNA. Acts on the fully assembled 30S ribosomal subunit.</text>
</comment>
<dbReference type="EMBL" id="CP042467">
    <property type="protein sequence ID" value="QED25845.1"/>
    <property type="molecule type" value="Genomic_DNA"/>
</dbReference>
<evidence type="ECO:0000256" key="8">
    <source>
        <dbReference type="ARBA" id="ARBA00025699"/>
    </source>
</evidence>
<dbReference type="PANTHER" id="PTHR30027:SF3">
    <property type="entry name" value="16S RRNA (URACIL(1498)-N(3))-METHYLTRANSFERASE"/>
    <property type="match status" value="1"/>
</dbReference>
<dbReference type="GO" id="GO:0070042">
    <property type="term" value="F:rRNA (uridine-N3-)-methyltransferase activity"/>
    <property type="evidence" value="ECO:0007669"/>
    <property type="project" value="TreeGrafter"/>
</dbReference>